<name>A0A1R3IFT0_9ROSI</name>
<evidence type="ECO:0000256" key="2">
    <source>
        <dbReference type="ARBA" id="ARBA00022679"/>
    </source>
</evidence>
<keyword evidence="2 4" id="KW-0808">Transferase</keyword>
<evidence type="ECO:0000256" key="3">
    <source>
        <dbReference type="ARBA" id="ARBA00023315"/>
    </source>
</evidence>
<reference evidence="5" key="1">
    <citation type="submission" date="2013-09" db="EMBL/GenBank/DDBJ databases">
        <title>Corchorus olitorius genome sequencing.</title>
        <authorList>
            <person name="Alam M."/>
            <person name="Haque M.S."/>
            <person name="Islam M.S."/>
            <person name="Emdad E.M."/>
            <person name="Islam M.M."/>
            <person name="Ahmed B."/>
            <person name="Halim A."/>
            <person name="Hossen Q.M.M."/>
            <person name="Hossain M.Z."/>
            <person name="Ahmed R."/>
            <person name="Khan M.M."/>
            <person name="Islam R."/>
            <person name="Rashid M.M."/>
            <person name="Khan S.A."/>
            <person name="Rahman M.S."/>
            <person name="Alam M."/>
            <person name="Yahiya A.S."/>
            <person name="Khan M.S."/>
            <person name="Azam M.S."/>
            <person name="Haque T."/>
            <person name="Lashkar M.Z.H."/>
            <person name="Akhand A.I."/>
            <person name="Morshed G."/>
            <person name="Roy S."/>
            <person name="Uddin K.S."/>
            <person name="Rabeya T."/>
            <person name="Hossain A.S."/>
            <person name="Chowdhury A."/>
            <person name="Snigdha A.R."/>
            <person name="Mortoza M.S."/>
            <person name="Matin S.A."/>
            <person name="Hoque S.M.E."/>
            <person name="Islam M.K."/>
            <person name="Roy D.K."/>
            <person name="Haider R."/>
            <person name="Moosa M.M."/>
            <person name="Elias S.M."/>
            <person name="Hasan A.M."/>
            <person name="Jahan S."/>
            <person name="Shafiuddin M."/>
            <person name="Mahmood N."/>
            <person name="Shommy N.S."/>
        </authorList>
    </citation>
    <scope>NUCLEOTIDE SEQUENCE [LARGE SCALE GENOMIC DNA]</scope>
    <source>
        <strain evidence="5">cv. O-4</strain>
    </source>
</reference>
<dbReference type="InterPro" id="IPR023213">
    <property type="entry name" value="CAT-like_dom_sf"/>
</dbReference>
<dbReference type="PANTHER" id="PTHR31623:SF46">
    <property type="entry name" value="VINORINE SYNTHASE-LIKE"/>
    <property type="match status" value="1"/>
</dbReference>
<dbReference type="OrthoDB" id="1932220at2759"/>
<proteinExistence type="inferred from homology"/>
<dbReference type="GO" id="GO:0016746">
    <property type="term" value="F:acyltransferase activity"/>
    <property type="evidence" value="ECO:0007669"/>
    <property type="project" value="UniProtKB-KW"/>
</dbReference>
<comment type="similarity">
    <text evidence="1">Belongs to the plant acyltransferase family.</text>
</comment>
<organism evidence="4 5">
    <name type="scientific">Corchorus olitorius</name>
    <dbReference type="NCBI Taxonomy" id="93759"/>
    <lineage>
        <taxon>Eukaryota</taxon>
        <taxon>Viridiplantae</taxon>
        <taxon>Streptophyta</taxon>
        <taxon>Embryophyta</taxon>
        <taxon>Tracheophyta</taxon>
        <taxon>Spermatophyta</taxon>
        <taxon>Magnoliopsida</taxon>
        <taxon>eudicotyledons</taxon>
        <taxon>Gunneridae</taxon>
        <taxon>Pentapetalae</taxon>
        <taxon>rosids</taxon>
        <taxon>malvids</taxon>
        <taxon>Malvales</taxon>
        <taxon>Malvaceae</taxon>
        <taxon>Grewioideae</taxon>
        <taxon>Apeibeae</taxon>
        <taxon>Corchorus</taxon>
    </lineage>
</organism>
<accession>A0A1R3IFT0</accession>
<dbReference type="PANTHER" id="PTHR31623">
    <property type="entry name" value="F21J9.9"/>
    <property type="match status" value="1"/>
</dbReference>
<evidence type="ECO:0000256" key="1">
    <source>
        <dbReference type="ARBA" id="ARBA00009861"/>
    </source>
</evidence>
<sequence length="115" mass="13114">MRDSIKELDKEFVKKLQDGYNRREHIMREIMAAGKREIVSLGFTSLCRFPIYEVDFGWGKPIWVSSAARDMMNLVSLNDTADGKGIEAWVCVKEEDMAKFECDEEILASIASKSS</sequence>
<dbReference type="Pfam" id="PF02458">
    <property type="entry name" value="Transferase"/>
    <property type="match status" value="1"/>
</dbReference>
<comment type="caution">
    <text evidence="4">The sequence shown here is derived from an EMBL/GenBank/DDBJ whole genome shotgun (WGS) entry which is preliminary data.</text>
</comment>
<dbReference type="Proteomes" id="UP000187203">
    <property type="component" value="Unassembled WGS sequence"/>
</dbReference>
<dbReference type="Gene3D" id="3.30.559.10">
    <property type="entry name" value="Chloramphenicol acetyltransferase-like domain"/>
    <property type="match status" value="1"/>
</dbReference>
<keyword evidence="3" id="KW-0012">Acyltransferase</keyword>
<protein>
    <submittedName>
        <fullName evidence="4">Transferase</fullName>
    </submittedName>
</protein>
<dbReference type="EMBL" id="AWUE01018284">
    <property type="protein sequence ID" value="OMO81405.1"/>
    <property type="molecule type" value="Genomic_DNA"/>
</dbReference>
<dbReference type="STRING" id="93759.A0A1R3IFT0"/>
<dbReference type="AlphaFoldDB" id="A0A1R3IFT0"/>
<evidence type="ECO:0000313" key="5">
    <source>
        <dbReference type="Proteomes" id="UP000187203"/>
    </source>
</evidence>
<evidence type="ECO:0000313" key="4">
    <source>
        <dbReference type="EMBL" id="OMO81405.1"/>
    </source>
</evidence>
<gene>
    <name evidence="4" type="ORF">COLO4_23592</name>
</gene>
<keyword evidence="5" id="KW-1185">Reference proteome</keyword>